<feature type="region of interest" description="Disordered" evidence="1">
    <location>
        <begin position="28"/>
        <end position="48"/>
    </location>
</feature>
<protein>
    <submittedName>
        <fullName evidence="2">Uncharacterized protein</fullName>
    </submittedName>
</protein>
<keyword evidence="3" id="KW-1185">Reference proteome</keyword>
<proteinExistence type="predicted"/>
<dbReference type="Proteomes" id="UP001066276">
    <property type="component" value="Chromosome 3_1"/>
</dbReference>
<sequence length="122" mass="13361">MAQVSLDFWQPGVPQTGCGGKHAVGWHEEQSSSVGLGQPPVNQRRPVGVRAPTLHRFEERARSGAARLTTGEEIGQMLQDVQQLVSEEPSTSWGTGGAERYLGVEEEVLDYGEEEMEEKVLV</sequence>
<dbReference type="EMBL" id="JANPWB010000005">
    <property type="protein sequence ID" value="KAJ1188817.1"/>
    <property type="molecule type" value="Genomic_DNA"/>
</dbReference>
<comment type="caution">
    <text evidence="2">The sequence shown here is derived from an EMBL/GenBank/DDBJ whole genome shotgun (WGS) entry which is preliminary data.</text>
</comment>
<accession>A0AAV7UJ42</accession>
<evidence type="ECO:0000313" key="2">
    <source>
        <dbReference type="EMBL" id="KAJ1188817.1"/>
    </source>
</evidence>
<gene>
    <name evidence="2" type="ORF">NDU88_005574</name>
</gene>
<reference evidence="2" key="1">
    <citation type="journal article" date="2022" name="bioRxiv">
        <title>Sequencing and chromosome-scale assembly of the giantPleurodeles waltlgenome.</title>
        <authorList>
            <person name="Brown T."/>
            <person name="Elewa A."/>
            <person name="Iarovenko S."/>
            <person name="Subramanian E."/>
            <person name="Araus A.J."/>
            <person name="Petzold A."/>
            <person name="Susuki M."/>
            <person name="Suzuki K.-i.T."/>
            <person name="Hayashi T."/>
            <person name="Toyoda A."/>
            <person name="Oliveira C."/>
            <person name="Osipova E."/>
            <person name="Leigh N.D."/>
            <person name="Simon A."/>
            <person name="Yun M.H."/>
        </authorList>
    </citation>
    <scope>NUCLEOTIDE SEQUENCE</scope>
    <source>
        <strain evidence="2">20211129_DDA</strain>
        <tissue evidence="2">Liver</tissue>
    </source>
</reference>
<organism evidence="2 3">
    <name type="scientific">Pleurodeles waltl</name>
    <name type="common">Iberian ribbed newt</name>
    <dbReference type="NCBI Taxonomy" id="8319"/>
    <lineage>
        <taxon>Eukaryota</taxon>
        <taxon>Metazoa</taxon>
        <taxon>Chordata</taxon>
        <taxon>Craniata</taxon>
        <taxon>Vertebrata</taxon>
        <taxon>Euteleostomi</taxon>
        <taxon>Amphibia</taxon>
        <taxon>Batrachia</taxon>
        <taxon>Caudata</taxon>
        <taxon>Salamandroidea</taxon>
        <taxon>Salamandridae</taxon>
        <taxon>Pleurodelinae</taxon>
        <taxon>Pleurodeles</taxon>
    </lineage>
</organism>
<dbReference type="AlphaFoldDB" id="A0AAV7UJ42"/>
<evidence type="ECO:0000256" key="1">
    <source>
        <dbReference type="SAM" id="MobiDB-lite"/>
    </source>
</evidence>
<evidence type="ECO:0000313" key="3">
    <source>
        <dbReference type="Proteomes" id="UP001066276"/>
    </source>
</evidence>
<name>A0AAV7UJ42_PLEWA</name>